<sequence length="294" mass="34066">MSIRHLYRYFNIAWRETCLSTYQEPNLFKEVSIRQVRVEPTKQVLDYNVTPIGPVLASESEELVTSGTRDFGLCKPDGSILDVYMRSQELERHTRNFDSLRAHFFRKNRFLETVTTMSVEVREAVLRRDHNTCCITGLLLTEAETVAVEWVIPPALLSELETDSEGRHGVWREVADDGLRDPARFECLKVVGNAITMHRDLVEMYRRNQLSIDVDDKYRIICLGVPKDFKGLKLQESLTINDHSNDRLDDRYLRRHFSRCIQYMIGGGIHDDYKYHSVKSLISDFGILEASIST</sequence>
<gene>
    <name evidence="1" type="ORF">D9615_000879</name>
</gene>
<keyword evidence="2" id="KW-1185">Reference proteome</keyword>
<protein>
    <submittedName>
        <fullName evidence="1">Uncharacterized protein</fullName>
    </submittedName>
</protein>
<name>A0A8H5M8T1_9AGAR</name>
<evidence type="ECO:0000313" key="1">
    <source>
        <dbReference type="EMBL" id="KAF5385043.1"/>
    </source>
</evidence>
<reference evidence="1 2" key="1">
    <citation type="journal article" date="2020" name="ISME J.">
        <title>Uncovering the hidden diversity of litter-decomposition mechanisms in mushroom-forming fungi.</title>
        <authorList>
            <person name="Floudas D."/>
            <person name="Bentzer J."/>
            <person name="Ahren D."/>
            <person name="Johansson T."/>
            <person name="Persson P."/>
            <person name="Tunlid A."/>
        </authorList>
    </citation>
    <scope>NUCLEOTIDE SEQUENCE [LARGE SCALE GENOMIC DNA]</scope>
    <source>
        <strain evidence="1 2">CBS 661.87</strain>
    </source>
</reference>
<dbReference type="OrthoDB" id="3263651at2759"/>
<evidence type="ECO:0000313" key="2">
    <source>
        <dbReference type="Proteomes" id="UP000565441"/>
    </source>
</evidence>
<organism evidence="1 2">
    <name type="scientific">Tricholomella constricta</name>
    <dbReference type="NCBI Taxonomy" id="117010"/>
    <lineage>
        <taxon>Eukaryota</taxon>
        <taxon>Fungi</taxon>
        <taxon>Dikarya</taxon>
        <taxon>Basidiomycota</taxon>
        <taxon>Agaricomycotina</taxon>
        <taxon>Agaricomycetes</taxon>
        <taxon>Agaricomycetidae</taxon>
        <taxon>Agaricales</taxon>
        <taxon>Tricholomatineae</taxon>
        <taxon>Lyophyllaceae</taxon>
        <taxon>Tricholomella</taxon>
    </lineage>
</organism>
<comment type="caution">
    <text evidence="1">The sequence shown here is derived from an EMBL/GenBank/DDBJ whole genome shotgun (WGS) entry which is preliminary data.</text>
</comment>
<dbReference type="EMBL" id="JAACJP010000004">
    <property type="protein sequence ID" value="KAF5385043.1"/>
    <property type="molecule type" value="Genomic_DNA"/>
</dbReference>
<proteinExistence type="predicted"/>
<dbReference type="AlphaFoldDB" id="A0A8H5M8T1"/>
<accession>A0A8H5M8T1</accession>
<dbReference type="Proteomes" id="UP000565441">
    <property type="component" value="Unassembled WGS sequence"/>
</dbReference>